<organism evidence="1 2">
    <name type="scientific">Paramecium bursaria Chlorella virus FR483</name>
    <name type="common">PBCV-FR483</name>
    <dbReference type="NCBI Taxonomy" id="399781"/>
    <lineage>
        <taxon>Viruses</taxon>
        <taxon>Varidnaviria</taxon>
        <taxon>Bamfordvirae</taxon>
        <taxon>Nucleocytoviricota</taxon>
        <taxon>Megaviricetes</taxon>
        <taxon>Algavirales</taxon>
        <taxon>Phycodnaviridae</taxon>
        <taxon>Chlorovirus</taxon>
        <taxon>Chlorovirus conductrix</taxon>
        <taxon>Paramecium bursaria Chlorella virus A1</taxon>
    </lineage>
</organism>
<proteinExistence type="predicted"/>
<sequence>MQKMFCQVIAWGGAGSILSLASMERHCCVTSWRSRHFTLSCGPQRSRKRLFAMRMMTRRTSGLINSDSAPLLTMAKTHTITASAMARRPCGRSVRHTSTACSKKMIISALQMPLSILKPKDILKHLIRI</sequence>
<evidence type="ECO:0000313" key="2">
    <source>
        <dbReference type="Proteomes" id="UP000204095"/>
    </source>
</evidence>
<reference evidence="1 2" key="1">
    <citation type="journal article" date="2007" name="Virology">
        <title>Sequence and annotation of the 314-kb MT325 and the 321-kb FR483 viruses that infect Chlorella Pbi.</title>
        <authorList>
            <person name="Fitzgerald L.A."/>
            <person name="Graves M.V."/>
            <person name="Li X."/>
            <person name="Feldblyum T."/>
            <person name="Hartigan J."/>
            <person name="Van Etten J.L."/>
        </authorList>
    </citation>
    <scope>NUCLEOTIDE SEQUENCE [LARGE SCALE GENOMIC DNA]</scope>
    <source>
        <strain evidence="1 2">FR483</strain>
    </source>
</reference>
<evidence type="ECO:0000313" key="1">
    <source>
        <dbReference type="EMBL" id="ABT15895.1"/>
    </source>
</evidence>
<dbReference type="KEGG" id="vg:5469714"/>
<name>A7J7W4_PBCVF</name>
<accession>A7J7W4</accession>
<dbReference type="RefSeq" id="YP_001426242.1">
    <property type="nucleotide sequence ID" value="NC_008603.1"/>
</dbReference>
<dbReference type="Proteomes" id="UP000204095">
    <property type="component" value="Segment"/>
</dbReference>
<protein>
    <submittedName>
        <fullName evidence="1">Uncharacterized protein n610L</fullName>
    </submittedName>
</protein>
<gene>
    <name evidence="1" type="primary">n610L</name>
    <name evidence="1" type="ORF">FR483_n610L</name>
</gene>
<dbReference type="GeneID" id="5469714"/>
<organismHost>
    <name type="scientific">Paramecium bursaria</name>
    <dbReference type="NCBI Taxonomy" id="74790"/>
</organismHost>
<dbReference type="EMBL" id="DQ890022">
    <property type="protein sequence ID" value="ABT15895.1"/>
    <property type="molecule type" value="Genomic_DNA"/>
</dbReference>